<dbReference type="EMBL" id="CABVLZ010000001">
    <property type="protein sequence ID" value="VVU94363.1"/>
    <property type="molecule type" value="Genomic_DNA"/>
</dbReference>
<dbReference type="PANTHER" id="PTHR39313:SF1">
    <property type="entry name" value="IM:7138239"/>
    <property type="match status" value="1"/>
</dbReference>
<dbReference type="PANTHER" id="PTHR39313">
    <property type="entry name" value="IM:7138239"/>
    <property type="match status" value="1"/>
</dbReference>
<gene>
    <name evidence="1" type="ORF">CPAV1605_85</name>
</gene>
<reference evidence="1" key="1">
    <citation type="submission" date="2019-09" db="EMBL/GenBank/DDBJ databases">
        <authorList>
            <person name="Needham M D."/>
        </authorList>
    </citation>
    <scope>NUCLEOTIDE SEQUENCE</scope>
</reference>
<sequence length="437" mass="48516">MSKIIFSFFAVISQVIAAPPINNCCLDHPQKEVYPTFIGNYDCSQLTDFGKTRCNEVLTGKTCIWKTGRRCKNNELKVCKRIPKYEVHYNKAIDVGKCIGLCKDETTICSPSKYVMEEIDTDISKKVRIIKDCDCENCGVKEEMQMIEIPKGKCFGNCNQKQYNKVCVAGLNDGFDTTNLENSSPSTLLLSGILSQCSAGVQSGFDIFIDNRCFGHTITNCLTRGPCDLKKAILHICIQAAQVSLTNTDSIILGTNGQSLWGRNLGILNGGSWNPGDSMCLDLDLDNLPGGGSILNNIDSIGHLDVVVQDDSAVDFVRLNIQYEKCLDCIPGKSTLNTLYTLNGVQEFEHITDCDCVNATKCHRTEFLQTLYPGTIYEQTHDIGQCIGGCDKGLTCRENKDENKVIQIKTPHGPRELTLINSCFCEKLTWNEHIHKE</sequence>
<proteinExistence type="predicted"/>
<evidence type="ECO:0000313" key="1">
    <source>
        <dbReference type="EMBL" id="VVU94363.1"/>
    </source>
</evidence>
<organism evidence="1">
    <name type="scientific">seawater metagenome</name>
    <dbReference type="NCBI Taxonomy" id="1561972"/>
    <lineage>
        <taxon>unclassified sequences</taxon>
        <taxon>metagenomes</taxon>
        <taxon>ecological metagenomes</taxon>
    </lineage>
</organism>
<dbReference type="AlphaFoldDB" id="A0A5E8CFY8"/>
<name>A0A5E8CFY8_9ZZZZ</name>
<accession>A0A5E8CFY8</accession>
<protein>
    <submittedName>
        <fullName evidence="1">Uncharacterized protein</fullName>
    </submittedName>
</protein>